<feature type="transmembrane region" description="Helical" evidence="2">
    <location>
        <begin position="131"/>
        <end position="149"/>
    </location>
</feature>
<keyword evidence="2" id="KW-1133">Transmembrane helix</keyword>
<feature type="transmembrane region" description="Helical" evidence="2">
    <location>
        <begin position="12"/>
        <end position="38"/>
    </location>
</feature>
<dbReference type="Proteomes" id="UP001596527">
    <property type="component" value="Unassembled WGS sequence"/>
</dbReference>
<reference evidence="4" key="1">
    <citation type="journal article" date="2019" name="Int. J. Syst. Evol. Microbiol.">
        <title>The Global Catalogue of Microorganisms (GCM) 10K type strain sequencing project: providing services to taxonomists for standard genome sequencing and annotation.</title>
        <authorList>
            <consortium name="The Broad Institute Genomics Platform"/>
            <consortium name="The Broad Institute Genome Sequencing Center for Infectious Disease"/>
            <person name="Wu L."/>
            <person name="Ma J."/>
        </authorList>
    </citation>
    <scope>NUCLEOTIDE SEQUENCE [LARGE SCALE GENOMIC DNA]</scope>
    <source>
        <strain evidence="4">CCUG 56698</strain>
    </source>
</reference>
<feature type="transmembrane region" description="Helical" evidence="2">
    <location>
        <begin position="170"/>
        <end position="189"/>
    </location>
</feature>
<feature type="region of interest" description="Disordered" evidence="1">
    <location>
        <begin position="397"/>
        <end position="419"/>
    </location>
</feature>
<evidence type="ECO:0000313" key="4">
    <source>
        <dbReference type="Proteomes" id="UP001596527"/>
    </source>
</evidence>
<comment type="caution">
    <text evidence="3">The sequence shown here is derived from an EMBL/GenBank/DDBJ whole genome shotgun (WGS) entry which is preliminary data.</text>
</comment>
<gene>
    <name evidence="3" type="ORF">ACFQWG_08950</name>
</gene>
<keyword evidence="2" id="KW-0812">Transmembrane</keyword>
<feature type="region of interest" description="Disordered" evidence="1">
    <location>
        <begin position="331"/>
        <end position="355"/>
    </location>
</feature>
<feature type="transmembrane region" description="Helical" evidence="2">
    <location>
        <begin position="97"/>
        <end position="119"/>
    </location>
</feature>
<dbReference type="RefSeq" id="WP_380974556.1">
    <property type="nucleotide sequence ID" value="NZ_JBHTEF010000001.1"/>
</dbReference>
<evidence type="ECO:0000313" key="3">
    <source>
        <dbReference type="EMBL" id="MFC7581321.1"/>
    </source>
</evidence>
<keyword evidence="2" id="KW-0472">Membrane</keyword>
<evidence type="ECO:0000256" key="2">
    <source>
        <dbReference type="SAM" id="Phobius"/>
    </source>
</evidence>
<name>A0ABW2SPB3_9ACTO</name>
<evidence type="ECO:0000256" key="1">
    <source>
        <dbReference type="SAM" id="MobiDB-lite"/>
    </source>
</evidence>
<keyword evidence="4" id="KW-1185">Reference proteome</keyword>
<organism evidence="3 4">
    <name type="scientific">Schaalia naturae</name>
    <dbReference type="NCBI Taxonomy" id="635203"/>
    <lineage>
        <taxon>Bacteria</taxon>
        <taxon>Bacillati</taxon>
        <taxon>Actinomycetota</taxon>
        <taxon>Actinomycetes</taxon>
        <taxon>Actinomycetales</taxon>
        <taxon>Actinomycetaceae</taxon>
        <taxon>Schaalia</taxon>
    </lineage>
</organism>
<feature type="transmembrane region" description="Helical" evidence="2">
    <location>
        <begin position="58"/>
        <end position="76"/>
    </location>
</feature>
<accession>A0ABW2SPB3</accession>
<protein>
    <submittedName>
        <fullName evidence="3">Uncharacterized protein</fullName>
    </submittedName>
</protein>
<dbReference type="EMBL" id="JBHTEF010000001">
    <property type="protein sequence ID" value="MFC7581321.1"/>
    <property type="molecule type" value="Genomic_DNA"/>
</dbReference>
<sequence length="496" mass="53290">MDNAEGGGRGDHVRAFVSVALWGSCVFVYFVGSAVDWFSDPWRDGFPDPVWGDFPERQTWPIVTAIFIGGALMLAVSRMRSIRHVSMADALRRRLMLVARVLTLLMCGVGAIRVAYVLWHSLRERWAIYPGWAGMATLCLAAALAAALLPSAPVPPPREGRNRASVRHPVVLVGALAVSVMALPVMIVMGPNAAQTTWHVASEDAVTAVASSATDSPIKMATVRGESEKGTSWEMSWKGADRPSLIRSRTGGTTAVLLVQSAPTRSRLALLDSQQGAVIASLDQSEFDRLGIDASPDSEASPELETYGNVLVAAGQATEWLDLATGARLDGPPENAQEAATARSQTPDGVHGRNLSTGETWFVGDDGLCERRVAHDDRGQWIATDEVLVVVQDCHAQPSEDKDPTWARPAGPAPKTDPDSLTLLGIDVRHATLLWQSDVPGWAQWSRQYDGSVPSWASGRVPLAFSFDDADRTATLQFDGRSRALDIGSGRQEPGG</sequence>
<proteinExistence type="predicted"/>